<protein>
    <submittedName>
        <fullName evidence="1">Unnamed protein product</fullName>
    </submittedName>
</protein>
<proteinExistence type="predicted"/>
<dbReference type="EMBL" id="BSXW01000130">
    <property type="protein sequence ID" value="GMF12730.1"/>
    <property type="molecule type" value="Genomic_DNA"/>
</dbReference>
<dbReference type="Proteomes" id="UP001165083">
    <property type="component" value="Unassembled WGS sequence"/>
</dbReference>
<dbReference type="OrthoDB" id="64419at2759"/>
<evidence type="ECO:0000313" key="1">
    <source>
        <dbReference type="EMBL" id="GMF12730.1"/>
    </source>
</evidence>
<organism evidence="1 2">
    <name type="scientific">Phytophthora lilii</name>
    <dbReference type="NCBI Taxonomy" id="2077276"/>
    <lineage>
        <taxon>Eukaryota</taxon>
        <taxon>Sar</taxon>
        <taxon>Stramenopiles</taxon>
        <taxon>Oomycota</taxon>
        <taxon>Peronosporomycetes</taxon>
        <taxon>Peronosporales</taxon>
        <taxon>Peronosporaceae</taxon>
        <taxon>Phytophthora</taxon>
    </lineage>
</organism>
<name>A0A9W6TGD5_9STRA</name>
<dbReference type="AlphaFoldDB" id="A0A9W6TGD5"/>
<keyword evidence="2" id="KW-1185">Reference proteome</keyword>
<comment type="caution">
    <text evidence="1">The sequence shown here is derived from an EMBL/GenBank/DDBJ whole genome shotgun (WGS) entry which is preliminary data.</text>
</comment>
<reference evidence="1" key="1">
    <citation type="submission" date="2023-04" db="EMBL/GenBank/DDBJ databases">
        <title>Phytophthora lilii NBRC 32176.</title>
        <authorList>
            <person name="Ichikawa N."/>
            <person name="Sato H."/>
            <person name="Tonouchi N."/>
        </authorList>
    </citation>
    <scope>NUCLEOTIDE SEQUENCE</scope>
    <source>
        <strain evidence="1">NBRC 32176</strain>
    </source>
</reference>
<evidence type="ECO:0000313" key="2">
    <source>
        <dbReference type="Proteomes" id="UP001165083"/>
    </source>
</evidence>
<gene>
    <name evidence="1" type="ORF">Plil01_000329900</name>
</gene>
<accession>A0A9W6TGD5</accession>
<sequence length="122" mass="12856">MDTHAGAAGGAGEAAQAGTALDAGAGDCSEYNGLLTEWLTRSDGGQFKQSPLVEKLSSHMQFHGLGNMIYNNAGGNDEEVQKALHMWKIAMDKVAKAGFSVDALFALIERLDVCTGKRKGQV</sequence>